<accession>A0ABN0XKL1</accession>
<protein>
    <submittedName>
        <fullName evidence="1">Uncharacterized protein</fullName>
    </submittedName>
</protein>
<reference evidence="1 2" key="1">
    <citation type="journal article" date="2019" name="Int. J. Syst. Evol. Microbiol.">
        <title>The Global Catalogue of Microorganisms (GCM) 10K type strain sequencing project: providing services to taxonomists for standard genome sequencing and annotation.</title>
        <authorList>
            <consortium name="The Broad Institute Genomics Platform"/>
            <consortium name="The Broad Institute Genome Sequencing Center for Infectious Disease"/>
            <person name="Wu L."/>
            <person name="Ma J."/>
        </authorList>
    </citation>
    <scope>NUCLEOTIDE SEQUENCE [LARGE SCALE GENOMIC DNA]</scope>
    <source>
        <strain evidence="1 2">JCM 12662</strain>
    </source>
</reference>
<name>A0ABN0XKL1_9LACT</name>
<organism evidence="1 2">
    <name type="scientific">Alkalibacterium iburiense</name>
    <dbReference type="NCBI Taxonomy" id="290589"/>
    <lineage>
        <taxon>Bacteria</taxon>
        <taxon>Bacillati</taxon>
        <taxon>Bacillota</taxon>
        <taxon>Bacilli</taxon>
        <taxon>Lactobacillales</taxon>
        <taxon>Carnobacteriaceae</taxon>
        <taxon>Alkalibacterium</taxon>
    </lineage>
</organism>
<dbReference type="RefSeq" id="WP_343755946.1">
    <property type="nucleotide sequence ID" value="NZ_BAAACW010000117.1"/>
</dbReference>
<keyword evidence="2" id="KW-1185">Reference proteome</keyword>
<dbReference type="Proteomes" id="UP001501166">
    <property type="component" value="Unassembled WGS sequence"/>
</dbReference>
<proteinExistence type="predicted"/>
<evidence type="ECO:0000313" key="1">
    <source>
        <dbReference type="EMBL" id="GAA0366619.1"/>
    </source>
</evidence>
<sequence length="118" mass="13746">MEKGMQDEFEEFKEFAQSMGLSPKEYAVSLHKKNKATKSILLENGYDFKSFVNTFHETLDQLTLYKESDAKNESCAHYNLMKRVTNLLLTTSKDPMMLAQLYEYDLKDSLFSSEYKAN</sequence>
<comment type="caution">
    <text evidence="1">The sequence shown here is derived from an EMBL/GenBank/DDBJ whole genome shotgun (WGS) entry which is preliminary data.</text>
</comment>
<evidence type="ECO:0000313" key="2">
    <source>
        <dbReference type="Proteomes" id="UP001501166"/>
    </source>
</evidence>
<gene>
    <name evidence="1" type="ORF">GCM10008932_18380</name>
</gene>
<dbReference type="EMBL" id="BAAACW010000117">
    <property type="protein sequence ID" value="GAA0366619.1"/>
    <property type="molecule type" value="Genomic_DNA"/>
</dbReference>